<proteinExistence type="predicted"/>
<dbReference type="Proteomes" id="UP000054248">
    <property type="component" value="Unassembled WGS sequence"/>
</dbReference>
<feature type="region of interest" description="Disordered" evidence="1">
    <location>
        <begin position="1"/>
        <end position="50"/>
    </location>
</feature>
<reference evidence="3" key="2">
    <citation type="submission" date="2015-01" db="EMBL/GenBank/DDBJ databases">
        <title>Evolutionary Origins and Diversification of the Mycorrhizal Mutualists.</title>
        <authorList>
            <consortium name="DOE Joint Genome Institute"/>
            <consortium name="Mycorrhizal Genomics Consortium"/>
            <person name="Kohler A."/>
            <person name="Kuo A."/>
            <person name="Nagy L.G."/>
            <person name="Floudas D."/>
            <person name="Copeland A."/>
            <person name="Barry K.W."/>
            <person name="Cichocki N."/>
            <person name="Veneault-Fourrey C."/>
            <person name="LaButti K."/>
            <person name="Lindquist E.A."/>
            <person name="Lipzen A."/>
            <person name="Lundell T."/>
            <person name="Morin E."/>
            <person name="Murat C."/>
            <person name="Riley R."/>
            <person name="Ohm R."/>
            <person name="Sun H."/>
            <person name="Tunlid A."/>
            <person name="Henrissat B."/>
            <person name="Grigoriev I.V."/>
            <person name="Hibbett D.S."/>
            <person name="Martin F."/>
        </authorList>
    </citation>
    <scope>NUCLEOTIDE SEQUENCE [LARGE SCALE GENOMIC DNA]</scope>
    <source>
        <strain evidence="3">MUT 4182</strain>
    </source>
</reference>
<evidence type="ECO:0000313" key="2">
    <source>
        <dbReference type="EMBL" id="KIO18235.1"/>
    </source>
</evidence>
<protein>
    <submittedName>
        <fullName evidence="2">Uncharacterized protein</fullName>
    </submittedName>
</protein>
<evidence type="ECO:0000256" key="1">
    <source>
        <dbReference type="SAM" id="MobiDB-lite"/>
    </source>
</evidence>
<sequence length="133" mass="14317">MTRFSAPSRADGRRNDPTTRVPSPIQHAKAPSAEETQGPNHPPPNQSHRITTAVLSYLVEGAKSVGRSVGRFLVKVRLRLGGTEPGEESRQNVATTGEDVHNDTITRHTYDVVEGVPKPEVSKLGNGEGSAKE</sequence>
<keyword evidence="3" id="KW-1185">Reference proteome</keyword>
<organism evidence="2 3">
    <name type="scientific">Tulasnella calospora MUT 4182</name>
    <dbReference type="NCBI Taxonomy" id="1051891"/>
    <lineage>
        <taxon>Eukaryota</taxon>
        <taxon>Fungi</taxon>
        <taxon>Dikarya</taxon>
        <taxon>Basidiomycota</taxon>
        <taxon>Agaricomycotina</taxon>
        <taxon>Agaricomycetes</taxon>
        <taxon>Cantharellales</taxon>
        <taxon>Tulasnellaceae</taxon>
        <taxon>Tulasnella</taxon>
    </lineage>
</organism>
<gene>
    <name evidence="2" type="ORF">M407DRAFT_32094</name>
</gene>
<dbReference type="HOGENOM" id="CLU_1908233_0_0_1"/>
<name>A0A0C3PTW9_9AGAM</name>
<dbReference type="EMBL" id="KN823302">
    <property type="protein sequence ID" value="KIO18235.1"/>
    <property type="molecule type" value="Genomic_DNA"/>
</dbReference>
<accession>A0A0C3PTW9</accession>
<feature type="region of interest" description="Disordered" evidence="1">
    <location>
        <begin position="82"/>
        <end position="104"/>
    </location>
</feature>
<dbReference type="AlphaFoldDB" id="A0A0C3PTW9"/>
<evidence type="ECO:0000313" key="3">
    <source>
        <dbReference type="Proteomes" id="UP000054248"/>
    </source>
</evidence>
<reference evidence="2 3" key="1">
    <citation type="submission" date="2014-04" db="EMBL/GenBank/DDBJ databases">
        <authorList>
            <consortium name="DOE Joint Genome Institute"/>
            <person name="Kuo A."/>
            <person name="Girlanda M."/>
            <person name="Perotto S."/>
            <person name="Kohler A."/>
            <person name="Nagy L.G."/>
            <person name="Floudas D."/>
            <person name="Copeland A."/>
            <person name="Barry K.W."/>
            <person name="Cichocki N."/>
            <person name="Veneault-Fourrey C."/>
            <person name="LaButti K."/>
            <person name="Lindquist E.A."/>
            <person name="Lipzen A."/>
            <person name="Lundell T."/>
            <person name="Morin E."/>
            <person name="Murat C."/>
            <person name="Sun H."/>
            <person name="Tunlid A."/>
            <person name="Henrissat B."/>
            <person name="Grigoriev I.V."/>
            <person name="Hibbett D.S."/>
            <person name="Martin F."/>
            <person name="Nordberg H.P."/>
            <person name="Cantor M.N."/>
            <person name="Hua S.X."/>
        </authorList>
    </citation>
    <scope>NUCLEOTIDE SEQUENCE [LARGE SCALE GENOMIC DNA]</scope>
    <source>
        <strain evidence="2 3">MUT 4182</strain>
    </source>
</reference>